<dbReference type="NCBIfam" id="TIGR02209">
    <property type="entry name" value="ftsL_broad"/>
    <property type="match status" value="1"/>
</dbReference>
<keyword evidence="2 8" id="KW-1003">Cell membrane</keyword>
<organism evidence="11 12">
    <name type="scientific">Roseateles amylovorans</name>
    <dbReference type="NCBI Taxonomy" id="2978473"/>
    <lineage>
        <taxon>Bacteria</taxon>
        <taxon>Pseudomonadati</taxon>
        <taxon>Pseudomonadota</taxon>
        <taxon>Betaproteobacteria</taxon>
        <taxon>Burkholderiales</taxon>
        <taxon>Sphaerotilaceae</taxon>
        <taxon>Roseateles</taxon>
    </lineage>
</organism>
<evidence type="ECO:0000256" key="9">
    <source>
        <dbReference type="NCBIfam" id="TIGR02209"/>
    </source>
</evidence>
<protein>
    <recommendedName>
        <fullName evidence="8 9">Cell division protein FtsL</fullName>
    </recommendedName>
</protein>
<comment type="function">
    <text evidence="8">Essential cell division protein. May link together the upstream cell division proteins, which are predominantly cytoplasmic, with the downstream cell division proteins, which are predominantly periplasmic.</text>
</comment>
<keyword evidence="5 8" id="KW-1133">Transmembrane helix</keyword>
<evidence type="ECO:0000256" key="5">
    <source>
        <dbReference type="ARBA" id="ARBA00022989"/>
    </source>
</evidence>
<keyword evidence="7 8" id="KW-0131">Cell cycle</keyword>
<keyword evidence="10" id="KW-0175">Coiled coil</keyword>
<evidence type="ECO:0000256" key="7">
    <source>
        <dbReference type="ARBA" id="ARBA00023306"/>
    </source>
</evidence>
<dbReference type="PANTHER" id="PTHR37479:SF1">
    <property type="entry name" value="CELL DIVISION PROTEIN FTSL"/>
    <property type="match status" value="1"/>
</dbReference>
<proteinExistence type="inferred from homology"/>
<dbReference type="RefSeq" id="WP_261757058.1">
    <property type="nucleotide sequence ID" value="NZ_CP104562.2"/>
</dbReference>
<reference evidence="11" key="1">
    <citation type="submission" date="2022-10" db="EMBL/GenBank/DDBJ databases">
        <title>Characterization and whole genome sequencing of a new Roseateles species, isolated from fresh water.</title>
        <authorList>
            <person name="Guliayeva D.Y."/>
            <person name="Akhremchuk A.E."/>
            <person name="Sikolenko M.A."/>
            <person name="Valentovich L.N."/>
            <person name="Sidarenka A.V."/>
        </authorList>
    </citation>
    <scope>NUCLEOTIDE SEQUENCE</scope>
    <source>
        <strain evidence="11">BIM B-1768</strain>
    </source>
</reference>
<dbReference type="Pfam" id="PF04999">
    <property type="entry name" value="FtsL"/>
    <property type="match status" value="1"/>
</dbReference>
<evidence type="ECO:0000256" key="6">
    <source>
        <dbReference type="ARBA" id="ARBA00023136"/>
    </source>
</evidence>
<accession>A0ABY6B1Z2</accession>
<dbReference type="HAMAP" id="MF_00910">
    <property type="entry name" value="FtsL"/>
    <property type="match status" value="1"/>
</dbReference>
<evidence type="ECO:0000313" key="12">
    <source>
        <dbReference type="Proteomes" id="UP001064933"/>
    </source>
</evidence>
<keyword evidence="12" id="KW-1185">Reference proteome</keyword>
<keyword evidence="6 8" id="KW-0472">Membrane</keyword>
<evidence type="ECO:0000256" key="8">
    <source>
        <dbReference type="HAMAP-Rule" id="MF_00910"/>
    </source>
</evidence>
<comment type="similarity">
    <text evidence="8">Belongs to the FtsL family.</text>
</comment>
<keyword evidence="3 8" id="KW-0132">Cell division</keyword>
<dbReference type="EMBL" id="CP104562">
    <property type="protein sequence ID" value="UXH77315.1"/>
    <property type="molecule type" value="Genomic_DNA"/>
</dbReference>
<dbReference type="PANTHER" id="PTHR37479">
    <property type="entry name" value="CELL DIVISION PROTEIN FTSL"/>
    <property type="match status" value="1"/>
</dbReference>
<dbReference type="InterPro" id="IPR011922">
    <property type="entry name" value="Cell_div_FtsL"/>
</dbReference>
<dbReference type="Proteomes" id="UP001064933">
    <property type="component" value="Chromosome"/>
</dbReference>
<evidence type="ECO:0000256" key="4">
    <source>
        <dbReference type="ARBA" id="ARBA00022692"/>
    </source>
</evidence>
<sequence>MSRINLILLIAVLASGIYMVRSAYDARRLFTELDRSQTEARRLEADYQRLLADRQAQATNLRVEQVARERLKMRPISPAITFTADASALAASAVRSTASSTTAPATGAAR</sequence>
<evidence type="ECO:0000256" key="3">
    <source>
        <dbReference type="ARBA" id="ARBA00022618"/>
    </source>
</evidence>
<comment type="subunit">
    <text evidence="8">Part of a complex composed of FtsB, FtsL and FtsQ.</text>
</comment>
<keyword evidence="8" id="KW-0997">Cell inner membrane</keyword>
<evidence type="ECO:0000256" key="1">
    <source>
        <dbReference type="ARBA" id="ARBA00004401"/>
    </source>
</evidence>
<feature type="coiled-coil region" evidence="10">
    <location>
        <begin position="26"/>
        <end position="53"/>
    </location>
</feature>
<evidence type="ECO:0000313" key="11">
    <source>
        <dbReference type="EMBL" id="UXH77315.1"/>
    </source>
</evidence>
<dbReference type="GO" id="GO:0051301">
    <property type="term" value="P:cell division"/>
    <property type="evidence" value="ECO:0007669"/>
    <property type="project" value="UniProtKB-KW"/>
</dbReference>
<keyword evidence="4 8" id="KW-0812">Transmembrane</keyword>
<evidence type="ECO:0000256" key="10">
    <source>
        <dbReference type="SAM" id="Coils"/>
    </source>
</evidence>
<comment type="subcellular location">
    <subcellularLocation>
        <location evidence="8">Cell inner membrane</location>
        <topology evidence="8">Single-pass type II membrane protein</topology>
    </subcellularLocation>
    <subcellularLocation>
        <location evidence="1">Cell membrane</location>
        <topology evidence="1">Single-pass type II membrane protein</topology>
    </subcellularLocation>
    <text evidence="8">Localizes to the division septum where it forms a ring structure.</text>
</comment>
<name>A0ABY6B1Z2_9BURK</name>
<gene>
    <name evidence="8 11" type="primary">ftsL</name>
    <name evidence="11" type="ORF">N4261_20240</name>
</gene>
<evidence type="ECO:0000256" key="2">
    <source>
        <dbReference type="ARBA" id="ARBA00022475"/>
    </source>
</evidence>